<dbReference type="KEGG" id="alam:RT761_02423"/>
<name>A0A7T1ANJ0_ATRLM</name>
<protein>
    <recommendedName>
        <fullName evidence="4">DUF1007 family protein</fullName>
    </recommendedName>
</protein>
<feature type="chain" id="PRO_5031143019" description="DUF1007 family protein" evidence="1">
    <location>
        <begin position="20"/>
        <end position="203"/>
    </location>
</feature>
<feature type="signal peptide" evidence="1">
    <location>
        <begin position="1"/>
        <end position="19"/>
    </location>
</feature>
<evidence type="ECO:0000256" key="1">
    <source>
        <dbReference type="SAM" id="SignalP"/>
    </source>
</evidence>
<accession>A0A7T1ANJ0</accession>
<gene>
    <name evidence="2" type="ORF">RT761_02423</name>
</gene>
<proteinExistence type="predicted"/>
<evidence type="ECO:0000313" key="3">
    <source>
        <dbReference type="Proteomes" id="UP000594463"/>
    </source>
</evidence>
<dbReference type="EMBL" id="CP065383">
    <property type="protein sequence ID" value="QPM69194.1"/>
    <property type="molecule type" value="Genomic_DNA"/>
</dbReference>
<dbReference type="AlphaFoldDB" id="A0A7T1ANJ0"/>
<reference evidence="2 3" key="1">
    <citation type="journal article" date="2021" name="Nat. Commun.">
        <title>Isolation of a member of the candidate phylum Atribacteria reveals a unique cell membrane structure.</title>
        <authorList>
            <person name="Taiki K."/>
            <person name="Nobu M.K."/>
            <person name="Kusada H."/>
            <person name="Meng X.-Y."/>
            <person name="Hosoki N."/>
            <person name="Uematsu K."/>
            <person name="Yoshioka H."/>
            <person name="Kamagata Y."/>
            <person name="Tamaki H."/>
        </authorList>
    </citation>
    <scope>NUCLEOTIDE SEQUENCE [LARGE SCALE GENOMIC DNA]</scope>
    <source>
        <strain evidence="2 3">RT761</strain>
    </source>
</reference>
<keyword evidence="1" id="KW-0732">Signal</keyword>
<dbReference type="RefSeq" id="WP_218111675.1">
    <property type="nucleotide sequence ID" value="NZ_CP065383.1"/>
</dbReference>
<sequence>MKILSLILLVFLMPGAVLAHSFSEIPSHHWSIQALHDLELKYSLQLSIQNLPSEKTTLTRYECAQAVFEILHTVNDKIASHQEIPSEDINQLEKLVREFSAELRNRKLEKEILIQIFGENHEIVHLITDSRKKLSSKNEPLSISGEYTLSYEVYFPPDPQHYKIKPRWKDELQPEINLKLSPSVSGKLKLSIPDVLVTPQPQY</sequence>
<evidence type="ECO:0008006" key="4">
    <source>
        <dbReference type="Google" id="ProtNLM"/>
    </source>
</evidence>
<evidence type="ECO:0000313" key="2">
    <source>
        <dbReference type="EMBL" id="QPM69194.1"/>
    </source>
</evidence>
<organism evidence="2 3">
    <name type="scientific">Atribacter laminatus</name>
    <dbReference type="NCBI Taxonomy" id="2847778"/>
    <lineage>
        <taxon>Bacteria</taxon>
        <taxon>Pseudomonadati</taxon>
        <taxon>Atribacterota</taxon>
        <taxon>Atribacteria</taxon>
        <taxon>Atribacterales</taxon>
        <taxon>Atribacteraceae</taxon>
        <taxon>Atribacter</taxon>
    </lineage>
</organism>
<dbReference type="Proteomes" id="UP000594463">
    <property type="component" value="Chromosome"/>
</dbReference>
<keyword evidence="3" id="KW-1185">Reference proteome</keyword>